<comment type="similarity">
    <text evidence="8">Belongs to the class-I pyridoxal-phosphate-dependent aminotransferase family. Alanine aminotransferase subfamily.</text>
</comment>
<protein>
    <recommendedName>
        <fullName evidence="12">Alanine aminotransferase 2</fullName>
        <ecNumber evidence="9">2.6.1.2</ecNumber>
    </recommendedName>
    <alternativeName>
        <fullName evidence="14">Glutamate pyruvate transaminase 2</fullName>
    </alternativeName>
    <alternativeName>
        <fullName evidence="13">Glutamic--alanine transaminase 2</fullName>
    </alternativeName>
    <alternativeName>
        <fullName evidence="15">Glutamic--pyruvic transaminase 2</fullName>
    </alternativeName>
</protein>
<evidence type="ECO:0000256" key="13">
    <source>
        <dbReference type="ARBA" id="ARBA00076221"/>
    </source>
</evidence>
<evidence type="ECO:0000256" key="12">
    <source>
        <dbReference type="ARBA" id="ARBA00074121"/>
    </source>
</evidence>
<dbReference type="Proteomes" id="UP000015105">
    <property type="component" value="Chromosome 1D"/>
</dbReference>
<keyword evidence="19" id="KW-1185">Reference proteome</keyword>
<evidence type="ECO:0000256" key="11">
    <source>
        <dbReference type="ARBA" id="ARBA00059319"/>
    </source>
</evidence>
<dbReference type="CDD" id="cd00609">
    <property type="entry name" value="AAT_like"/>
    <property type="match status" value="1"/>
</dbReference>
<dbReference type="AlphaFoldDB" id="A0A452XY01"/>
<organism evidence="18 19">
    <name type="scientific">Aegilops tauschii subsp. strangulata</name>
    <name type="common">Goatgrass</name>
    <dbReference type="NCBI Taxonomy" id="200361"/>
    <lineage>
        <taxon>Eukaryota</taxon>
        <taxon>Viridiplantae</taxon>
        <taxon>Streptophyta</taxon>
        <taxon>Embryophyta</taxon>
        <taxon>Tracheophyta</taxon>
        <taxon>Spermatophyta</taxon>
        <taxon>Magnoliopsida</taxon>
        <taxon>Liliopsida</taxon>
        <taxon>Poales</taxon>
        <taxon>Poaceae</taxon>
        <taxon>BOP clade</taxon>
        <taxon>Pooideae</taxon>
        <taxon>Triticodae</taxon>
        <taxon>Triticeae</taxon>
        <taxon>Triticinae</taxon>
        <taxon>Aegilops</taxon>
    </lineage>
</organism>
<evidence type="ECO:0000256" key="6">
    <source>
        <dbReference type="ARBA" id="ARBA00025708"/>
    </source>
</evidence>
<evidence type="ECO:0000313" key="19">
    <source>
        <dbReference type="Proteomes" id="UP000015105"/>
    </source>
</evidence>
<proteinExistence type="inferred from homology"/>
<comment type="function">
    <text evidence="11">Transfer of C3 units between the cytosol of mesophyll and bundle sheath cells to maintain a nitrogen-carbon balance in the C4-dicarboxylic pathway.</text>
</comment>
<dbReference type="EC" id="2.6.1.2" evidence="9"/>
<reference evidence="18" key="5">
    <citation type="journal article" date="2021" name="G3 (Bethesda)">
        <title>Aegilops tauschii genome assembly Aet v5.0 features greater sequence contiguity and improved annotation.</title>
        <authorList>
            <person name="Wang L."/>
            <person name="Zhu T."/>
            <person name="Rodriguez J.C."/>
            <person name="Deal K.R."/>
            <person name="Dubcovsky J."/>
            <person name="McGuire P.E."/>
            <person name="Lux T."/>
            <person name="Spannagl M."/>
            <person name="Mayer K.F.X."/>
            <person name="Baldrich P."/>
            <person name="Meyers B.C."/>
            <person name="Huo N."/>
            <person name="Gu Y.Q."/>
            <person name="Zhou H."/>
            <person name="Devos K.M."/>
            <person name="Bennetzen J.L."/>
            <person name="Unver T."/>
            <person name="Budak H."/>
            <person name="Gulick P.J."/>
            <person name="Galiba G."/>
            <person name="Kalapos B."/>
            <person name="Nelson D.R."/>
            <person name="Li P."/>
            <person name="You F.M."/>
            <person name="Luo M.C."/>
            <person name="Dvorak J."/>
        </authorList>
    </citation>
    <scope>NUCLEOTIDE SEQUENCE [LARGE SCALE GENOMIC DNA]</scope>
    <source>
        <strain evidence="18">cv. AL8/78</strain>
    </source>
</reference>
<reference evidence="18" key="3">
    <citation type="journal article" date="2017" name="Nature">
        <title>Genome sequence of the progenitor of the wheat D genome Aegilops tauschii.</title>
        <authorList>
            <person name="Luo M.C."/>
            <person name="Gu Y.Q."/>
            <person name="Puiu D."/>
            <person name="Wang H."/>
            <person name="Twardziok S.O."/>
            <person name="Deal K.R."/>
            <person name="Huo N."/>
            <person name="Zhu T."/>
            <person name="Wang L."/>
            <person name="Wang Y."/>
            <person name="McGuire P.E."/>
            <person name="Liu S."/>
            <person name="Long H."/>
            <person name="Ramasamy R.K."/>
            <person name="Rodriguez J.C."/>
            <person name="Van S.L."/>
            <person name="Yuan L."/>
            <person name="Wang Z."/>
            <person name="Xia Z."/>
            <person name="Xiao L."/>
            <person name="Anderson O.D."/>
            <person name="Ouyang S."/>
            <person name="Liang Y."/>
            <person name="Zimin A.V."/>
            <person name="Pertea G."/>
            <person name="Qi P."/>
            <person name="Bennetzen J.L."/>
            <person name="Dai X."/>
            <person name="Dawson M.W."/>
            <person name="Muller H.G."/>
            <person name="Kugler K."/>
            <person name="Rivarola-Duarte L."/>
            <person name="Spannagl M."/>
            <person name="Mayer K.F.X."/>
            <person name="Lu F.H."/>
            <person name="Bevan M.W."/>
            <person name="Leroy P."/>
            <person name="Li P."/>
            <person name="You F.M."/>
            <person name="Sun Q."/>
            <person name="Liu Z."/>
            <person name="Lyons E."/>
            <person name="Wicker T."/>
            <person name="Salzberg S.L."/>
            <person name="Devos K.M."/>
            <person name="Dvorak J."/>
        </authorList>
    </citation>
    <scope>NUCLEOTIDE SEQUENCE [LARGE SCALE GENOMIC DNA]</scope>
    <source>
        <strain evidence="18">cv. AL8/78</strain>
    </source>
</reference>
<comment type="pathway">
    <text evidence="7">Photosynthesis; C4 acid pathway.</text>
</comment>
<evidence type="ECO:0000256" key="8">
    <source>
        <dbReference type="ARBA" id="ARBA00025785"/>
    </source>
</evidence>
<keyword evidence="3" id="KW-0032">Aminotransferase</keyword>
<dbReference type="InterPro" id="IPR004839">
    <property type="entry name" value="Aminotransferase_I/II_large"/>
</dbReference>
<dbReference type="InterPro" id="IPR015422">
    <property type="entry name" value="PyrdxlP-dep_Trfase_small"/>
</dbReference>
<comment type="catalytic activity">
    <reaction evidence="10">
        <text>L-alanine + 2-oxoglutarate = pyruvate + L-glutamate</text>
        <dbReference type="Rhea" id="RHEA:19453"/>
        <dbReference type="ChEBI" id="CHEBI:15361"/>
        <dbReference type="ChEBI" id="CHEBI:16810"/>
        <dbReference type="ChEBI" id="CHEBI:29985"/>
        <dbReference type="ChEBI" id="CHEBI:57972"/>
        <dbReference type="EC" id="2.6.1.2"/>
    </reaction>
</comment>
<dbReference type="Gene3D" id="3.40.640.10">
    <property type="entry name" value="Type I PLP-dependent aspartate aminotransferase-like (Major domain)"/>
    <property type="match status" value="1"/>
</dbReference>
<comment type="subunit">
    <text evidence="2">Homodimer.</text>
</comment>
<dbReference type="FunFam" id="1.10.287.1970:FF:000001">
    <property type="entry name" value="Alanine aminotransferase 2"/>
    <property type="match status" value="1"/>
</dbReference>
<reference evidence="19" key="2">
    <citation type="journal article" date="2017" name="Nat. Plants">
        <title>The Aegilops tauschii genome reveals multiple impacts of transposons.</title>
        <authorList>
            <person name="Zhao G."/>
            <person name="Zou C."/>
            <person name="Li K."/>
            <person name="Wang K."/>
            <person name="Li T."/>
            <person name="Gao L."/>
            <person name="Zhang X."/>
            <person name="Wang H."/>
            <person name="Yang Z."/>
            <person name="Liu X."/>
            <person name="Jiang W."/>
            <person name="Mao L."/>
            <person name="Kong X."/>
            <person name="Jiao Y."/>
            <person name="Jia J."/>
        </authorList>
    </citation>
    <scope>NUCLEOTIDE SEQUENCE [LARGE SCALE GENOMIC DNA]</scope>
    <source>
        <strain evidence="19">cv. AL8/78</strain>
    </source>
</reference>
<dbReference type="UniPathway" id="UPA00322"/>
<accession>A0A452XY01</accession>
<evidence type="ECO:0000256" key="10">
    <source>
        <dbReference type="ARBA" id="ARBA00047412"/>
    </source>
</evidence>
<comment type="pathway">
    <text evidence="6">Amino-acid degradation; L-alanine degradation via transaminase pathway; pyruvate from L-alanine: step 1/1.</text>
</comment>
<evidence type="ECO:0000313" key="18">
    <source>
        <dbReference type="EnsemblPlants" id="AET1Gv20210400.8"/>
    </source>
</evidence>
<dbReference type="Pfam" id="PF00155">
    <property type="entry name" value="Aminotran_1_2"/>
    <property type="match status" value="1"/>
</dbReference>
<dbReference type="FunFam" id="3.40.640.10:FF:000012">
    <property type="entry name" value="alanine aminotransferase 2"/>
    <property type="match status" value="1"/>
</dbReference>
<keyword evidence="5" id="KW-0663">Pyridoxal phosphate</keyword>
<dbReference type="Gene3D" id="3.90.1150.10">
    <property type="entry name" value="Aspartate Aminotransferase, domain 1"/>
    <property type="match status" value="1"/>
</dbReference>
<dbReference type="InterPro" id="IPR015424">
    <property type="entry name" value="PyrdxlP-dep_Trfase"/>
</dbReference>
<dbReference type="EnsemblPlants" id="AET1Gv20210400.8">
    <property type="protein sequence ID" value="AET1Gv20210400.8"/>
    <property type="gene ID" value="AET1Gv20210400"/>
</dbReference>
<evidence type="ECO:0000256" key="16">
    <source>
        <dbReference type="SAM" id="MobiDB-lite"/>
    </source>
</evidence>
<evidence type="ECO:0000256" key="4">
    <source>
        <dbReference type="ARBA" id="ARBA00022679"/>
    </source>
</evidence>
<evidence type="ECO:0000256" key="2">
    <source>
        <dbReference type="ARBA" id="ARBA00011738"/>
    </source>
</evidence>
<evidence type="ECO:0000256" key="15">
    <source>
        <dbReference type="ARBA" id="ARBA00082840"/>
    </source>
</evidence>
<evidence type="ECO:0000256" key="14">
    <source>
        <dbReference type="ARBA" id="ARBA00080230"/>
    </source>
</evidence>
<dbReference type="GO" id="GO:0042853">
    <property type="term" value="P:L-alanine catabolic process"/>
    <property type="evidence" value="ECO:0007669"/>
    <property type="project" value="UniProtKB-UniPathway"/>
</dbReference>
<name>A0A452XY01_AEGTS</name>
<evidence type="ECO:0000256" key="1">
    <source>
        <dbReference type="ARBA" id="ARBA00001933"/>
    </source>
</evidence>
<dbReference type="InterPro" id="IPR015421">
    <property type="entry name" value="PyrdxlP-dep_Trfase_major"/>
</dbReference>
<dbReference type="FunFam" id="3.90.1150.10:FF:000140">
    <property type="entry name" value="alanine aminotransferase 1"/>
    <property type="match status" value="1"/>
</dbReference>
<evidence type="ECO:0000259" key="17">
    <source>
        <dbReference type="Pfam" id="PF00155"/>
    </source>
</evidence>
<dbReference type="GO" id="GO:0030170">
    <property type="term" value="F:pyridoxal phosphate binding"/>
    <property type="evidence" value="ECO:0007669"/>
    <property type="project" value="InterPro"/>
</dbReference>
<evidence type="ECO:0000256" key="3">
    <source>
        <dbReference type="ARBA" id="ARBA00022576"/>
    </source>
</evidence>
<dbReference type="PANTHER" id="PTHR11751">
    <property type="entry name" value="ALANINE AMINOTRANSFERASE"/>
    <property type="match status" value="1"/>
</dbReference>
<feature type="domain" description="Aminotransferase class I/classII large" evidence="17">
    <location>
        <begin position="194"/>
        <end position="469"/>
    </location>
</feature>
<dbReference type="PANTHER" id="PTHR11751:SF479">
    <property type="entry name" value="ALANINE TRANSAMINASE"/>
    <property type="match status" value="1"/>
</dbReference>
<dbReference type="InterPro" id="IPR045088">
    <property type="entry name" value="ALAT1/2-like"/>
</dbReference>
<evidence type="ECO:0000256" key="9">
    <source>
        <dbReference type="ARBA" id="ARBA00026106"/>
    </source>
</evidence>
<reference evidence="19" key="1">
    <citation type="journal article" date="2014" name="Science">
        <title>Ancient hybridizations among the ancestral genomes of bread wheat.</title>
        <authorList>
            <consortium name="International Wheat Genome Sequencing Consortium,"/>
            <person name="Marcussen T."/>
            <person name="Sandve S.R."/>
            <person name="Heier L."/>
            <person name="Spannagl M."/>
            <person name="Pfeifer M."/>
            <person name="Jakobsen K.S."/>
            <person name="Wulff B.B."/>
            <person name="Steuernagel B."/>
            <person name="Mayer K.F."/>
            <person name="Olsen O.A."/>
        </authorList>
    </citation>
    <scope>NUCLEOTIDE SEQUENCE [LARGE SCALE GENOMIC DNA]</scope>
    <source>
        <strain evidence="19">cv. AL8/78</strain>
    </source>
</reference>
<evidence type="ECO:0000256" key="7">
    <source>
        <dbReference type="ARBA" id="ARBA00025709"/>
    </source>
</evidence>
<dbReference type="SUPFAM" id="SSF53383">
    <property type="entry name" value="PLP-dependent transferases"/>
    <property type="match status" value="1"/>
</dbReference>
<keyword evidence="4" id="KW-0808">Transferase</keyword>
<dbReference type="Gramene" id="AET1Gv20210400.8">
    <property type="protein sequence ID" value="AET1Gv20210400.8"/>
    <property type="gene ID" value="AET1Gv20210400"/>
</dbReference>
<evidence type="ECO:0000256" key="5">
    <source>
        <dbReference type="ARBA" id="ARBA00022898"/>
    </source>
</evidence>
<comment type="cofactor">
    <cofactor evidence="1">
        <name>pyridoxal 5'-phosphate</name>
        <dbReference type="ChEBI" id="CHEBI:597326"/>
    </cofactor>
</comment>
<dbReference type="Gene3D" id="1.10.287.1970">
    <property type="match status" value="1"/>
</dbReference>
<dbReference type="GO" id="GO:0004021">
    <property type="term" value="F:L-alanine:2-oxoglutarate aminotransferase activity"/>
    <property type="evidence" value="ECO:0007669"/>
    <property type="project" value="UniProtKB-EC"/>
</dbReference>
<sequence length="499" mass="54499">RRPRAHPQSRGFPPLSIPPSLPVGEHLSPPPPRPLLPVLFPSSARSLLLYKHIAFLSPFRVATKPRKERDGQDILAALPPPSPLVDLAMAATVAVDNLNPKVLKCEYAVRGEIVIHAQRLQQQLQTQPGSLPFDEILYCNIGNPQSLGQQPVTFFREVLALCDHPDLLKKEEIKTLFSADSISRAKQILALIPGRATGAYSHSQGIKGLRDAIASGIASRDGFPANADDIFLTDGASPGVHLMMQLLIRNEKDGILVPIPQYPLYSASIALHGGSLVPYYLNESTGWGLEISDVKKQLEDARSRGIDVRALVVINPGNPTGQVLAEENQYDIVKFCKNEGLVLLADEVYQENIYADNKKFHSFKKIVRSLGYGEEDLPLVSYQSVSKGYYGECGKRGGYMEITGFSAPVREQIYKIASVNLCSNITGQILASLVMNPPKASDESYASYKAEKDGILASLARRAKVRHGSISHTPKCIVENMLKFVTAAFLITGIGGCIQ</sequence>
<feature type="region of interest" description="Disordered" evidence="16">
    <location>
        <begin position="1"/>
        <end position="28"/>
    </location>
</feature>
<dbReference type="UniPathway" id="UPA00528">
    <property type="reaction ID" value="UER00586"/>
</dbReference>
<reference evidence="18" key="4">
    <citation type="submission" date="2019-03" db="UniProtKB">
        <authorList>
            <consortium name="EnsemblPlants"/>
        </authorList>
    </citation>
    <scope>IDENTIFICATION</scope>
</reference>